<evidence type="ECO:0000313" key="2">
    <source>
        <dbReference type="Proteomes" id="UP000468388"/>
    </source>
</evidence>
<protein>
    <submittedName>
        <fullName evidence="1">Uncharacterized protein</fullName>
    </submittedName>
</protein>
<sequence length="167" mass="19331">MEIKNLRKIDFLADESIKKMEFGALQHRRFSNIEFKILRVDNEGKTITIQTSQGKSLSENYADLPKLVKITKDLFSRYINDYIVHVQAIPYSHPKVDELSTSFIRDSLEKRGIKIKDIEKETGIDKTNLSAWLNDKRPMSQPVKAMFYFLLKSTASIKSEDKGVMNK</sequence>
<keyword evidence="2" id="KW-1185">Reference proteome</keyword>
<dbReference type="OrthoDB" id="677191at2"/>
<name>A0A6N8JBY3_9BACT</name>
<dbReference type="InterPro" id="IPR001387">
    <property type="entry name" value="Cro/C1-type_HTH"/>
</dbReference>
<organism evidence="1 2">
    <name type="scientific">Chitinophaga oryziterrae</name>
    <dbReference type="NCBI Taxonomy" id="1031224"/>
    <lineage>
        <taxon>Bacteria</taxon>
        <taxon>Pseudomonadati</taxon>
        <taxon>Bacteroidota</taxon>
        <taxon>Chitinophagia</taxon>
        <taxon>Chitinophagales</taxon>
        <taxon>Chitinophagaceae</taxon>
        <taxon>Chitinophaga</taxon>
    </lineage>
</organism>
<evidence type="ECO:0000313" key="1">
    <source>
        <dbReference type="EMBL" id="MVT41826.1"/>
    </source>
</evidence>
<dbReference type="CDD" id="cd00093">
    <property type="entry name" value="HTH_XRE"/>
    <property type="match status" value="1"/>
</dbReference>
<dbReference type="GO" id="GO:0003677">
    <property type="term" value="F:DNA binding"/>
    <property type="evidence" value="ECO:0007669"/>
    <property type="project" value="InterPro"/>
</dbReference>
<dbReference type="EMBL" id="WRXO01000003">
    <property type="protein sequence ID" value="MVT41826.1"/>
    <property type="molecule type" value="Genomic_DNA"/>
</dbReference>
<dbReference type="SUPFAM" id="SSF47413">
    <property type="entry name" value="lambda repressor-like DNA-binding domains"/>
    <property type="match status" value="1"/>
</dbReference>
<dbReference type="Proteomes" id="UP000468388">
    <property type="component" value="Unassembled WGS sequence"/>
</dbReference>
<proteinExistence type="predicted"/>
<dbReference type="InterPro" id="IPR010982">
    <property type="entry name" value="Lambda_DNA-bd_dom_sf"/>
</dbReference>
<dbReference type="RefSeq" id="WP_157300446.1">
    <property type="nucleotide sequence ID" value="NZ_BAAAZB010000006.1"/>
</dbReference>
<comment type="caution">
    <text evidence="1">The sequence shown here is derived from an EMBL/GenBank/DDBJ whole genome shotgun (WGS) entry which is preliminary data.</text>
</comment>
<accession>A0A6N8JBY3</accession>
<gene>
    <name evidence="1" type="ORF">GO495_14645</name>
</gene>
<reference evidence="1 2" key="1">
    <citation type="submission" date="2019-12" db="EMBL/GenBank/DDBJ databases">
        <title>The draft genomic sequence of strain Chitinophaga oryziterrae JCM 16595.</title>
        <authorList>
            <person name="Zhang X."/>
        </authorList>
    </citation>
    <scope>NUCLEOTIDE SEQUENCE [LARGE SCALE GENOMIC DNA]</scope>
    <source>
        <strain evidence="1 2">JCM 16595</strain>
    </source>
</reference>
<dbReference type="Gene3D" id="1.10.260.40">
    <property type="entry name" value="lambda repressor-like DNA-binding domains"/>
    <property type="match status" value="1"/>
</dbReference>
<dbReference type="AlphaFoldDB" id="A0A6N8JBY3"/>